<protein>
    <submittedName>
        <fullName evidence="2 3">Uncharacterized protein</fullName>
    </submittedName>
</protein>
<reference evidence="3" key="4">
    <citation type="submission" date="2025-05" db="UniProtKB">
        <authorList>
            <consortium name="EnsemblFungi"/>
        </authorList>
    </citation>
    <scope>IDENTIFICATION</scope>
    <source>
        <strain evidence="3">isolate 1-1 / race 1 (BBBD)</strain>
    </source>
</reference>
<reference evidence="3 4" key="3">
    <citation type="journal article" date="2017" name="G3 (Bethesda)">
        <title>Comparative analysis highlights variable genome content of wheat rusts and divergence of the mating loci.</title>
        <authorList>
            <person name="Cuomo C.A."/>
            <person name="Bakkeren G."/>
            <person name="Khalil H.B."/>
            <person name="Panwar V."/>
            <person name="Joly D."/>
            <person name="Linning R."/>
            <person name="Sakthikumar S."/>
            <person name="Song X."/>
            <person name="Adiconis X."/>
            <person name="Fan L."/>
            <person name="Goldberg J.M."/>
            <person name="Levin J.Z."/>
            <person name="Young S."/>
            <person name="Zeng Q."/>
            <person name="Anikster Y."/>
            <person name="Bruce M."/>
            <person name="Wang M."/>
            <person name="Yin C."/>
            <person name="McCallum B."/>
            <person name="Szabo L.J."/>
            <person name="Hulbert S."/>
            <person name="Chen X."/>
            <person name="Fellers J.P."/>
        </authorList>
    </citation>
    <scope>NUCLEOTIDE SEQUENCE</scope>
    <source>
        <strain evidence="3">isolate 1-1 / race 1 (BBBD)</strain>
        <strain evidence="4">Isolate 1-1 / race 1 (BBBD)</strain>
    </source>
</reference>
<dbReference type="PANTHER" id="PTHR31912:SF34">
    <property type="entry name" value="NOTOCHORD-RELATED PROTEIN"/>
    <property type="match status" value="1"/>
</dbReference>
<feature type="region of interest" description="Disordered" evidence="1">
    <location>
        <begin position="125"/>
        <end position="179"/>
    </location>
</feature>
<reference evidence="2" key="2">
    <citation type="submission" date="2016-05" db="EMBL/GenBank/DDBJ databases">
        <title>Comparative analysis highlights variable genome content of wheat rusts and divergence of the mating loci.</title>
        <authorList>
            <person name="Cuomo C.A."/>
            <person name="Bakkeren G."/>
            <person name="Szabo L."/>
            <person name="Khalil H."/>
            <person name="Joly D."/>
            <person name="Goldberg J."/>
            <person name="Young S."/>
            <person name="Zeng Q."/>
            <person name="Fellers J."/>
        </authorList>
    </citation>
    <scope>NUCLEOTIDE SEQUENCE [LARGE SCALE GENOMIC DNA]</scope>
    <source>
        <strain evidence="2">1-1 BBBD Race 1</strain>
    </source>
</reference>
<dbReference type="EMBL" id="ADAS02000025">
    <property type="protein sequence ID" value="OAV95884.1"/>
    <property type="molecule type" value="Genomic_DNA"/>
</dbReference>
<sequence>MVRHSRPKAEQKIDRNIFYQRPGEKGDKWYCHLCGGGGRGSKAANLRKHEKTPAHLAAIENCRENTLQQEMAIPPTQPDEEMVWTAARDQSPSPDYEESGTSHDNNLQRDLAFVDENSAFGDSLSDTDSHYSMDSSGSNSSEELGWDGLFDADHPEVPGKPLPGADANDQGQGNAGTPRLRRNWDWWPFKNKQYLVGTMVIGHTRTIISRVMYNHVRMMFDISAVELPDWTTVRRVKSNLRKMVGLEVLGHRSVVGTPVHTLSLKKLIALKLANPIVEPHIQYYPEQANGRQIYKLSQSEKWLKELGPDTRAQMVRQDGRDYYLHELVQMQSNLLVIPKFFYEYKGRMYARCVTPTIDVDEVGGGLKFIIPKNLPFSSSQLNSHSVADFCVKYPVMDSPDGTLMSTLCGNKIYELDECDNIEVRTMTNPWRAKAGKRVIRHVPISLYSDDTSGNSSKKWNKHISYYFNLAGLPPKLTNQHFHCHFLCTSNSAGALELAEGIVDDIMELVEKGCVAYDCGLGEEVLVTTSLLCFLADTPMHAEITSTVMPNNARIPCRVCDLGVIRAAQKKTMAYLQFFLQISADGVWIRNGIQSWVAIIANCYRLWETSKELRTKTLVGDLGGELGIRDSINRQIFMYAYDIRARGAEATTANHLFTERIDRLDQTNKPRLFNSFFRVPDFDGCTDTPVKVLHVFLLGVVKYLVRDLMGRMKAAQLRLIEGRYRAFNTTGLNIPSLSPYYMAKHSFNFIGKEFKMVLQSAPFVLFGFMGEADRLVWIALCQLAPLVFQTHIDDMDEYLTLLRFHIQKFLYYLFKITGQWANKPKFHMLLHLPESIRRFGPAPLFATKKFESFNGVLRNASVHSNRQSPGKDIATTFANSKALRHLICGG</sequence>
<dbReference type="PANTHER" id="PTHR31912">
    <property type="entry name" value="IP13529P"/>
    <property type="match status" value="1"/>
</dbReference>
<name>A0A180GTN2_PUCT1</name>
<proteinExistence type="predicted"/>
<keyword evidence="4" id="KW-1185">Reference proteome</keyword>
<feature type="compositionally biased region" description="Low complexity" evidence="1">
    <location>
        <begin position="130"/>
        <end position="141"/>
    </location>
</feature>
<evidence type="ECO:0000256" key="1">
    <source>
        <dbReference type="SAM" id="MobiDB-lite"/>
    </source>
</evidence>
<dbReference type="Proteomes" id="UP000005240">
    <property type="component" value="Unassembled WGS sequence"/>
</dbReference>
<dbReference type="AlphaFoldDB" id="A0A180GTN2"/>
<reference evidence="2" key="1">
    <citation type="submission" date="2009-11" db="EMBL/GenBank/DDBJ databases">
        <authorList>
            <consortium name="The Broad Institute Genome Sequencing Platform"/>
            <person name="Ward D."/>
            <person name="Feldgarden M."/>
            <person name="Earl A."/>
            <person name="Young S.K."/>
            <person name="Zeng Q."/>
            <person name="Koehrsen M."/>
            <person name="Alvarado L."/>
            <person name="Berlin A."/>
            <person name="Bochicchio J."/>
            <person name="Borenstein D."/>
            <person name="Chapman S.B."/>
            <person name="Chen Z."/>
            <person name="Engels R."/>
            <person name="Freedman E."/>
            <person name="Gellesch M."/>
            <person name="Goldberg J."/>
            <person name="Griggs A."/>
            <person name="Gujja S."/>
            <person name="Heilman E."/>
            <person name="Heiman D."/>
            <person name="Hepburn T."/>
            <person name="Howarth C."/>
            <person name="Jen D."/>
            <person name="Larson L."/>
            <person name="Lewis B."/>
            <person name="Mehta T."/>
            <person name="Park D."/>
            <person name="Pearson M."/>
            <person name="Roberts A."/>
            <person name="Saif S."/>
            <person name="Shea T."/>
            <person name="Shenoy N."/>
            <person name="Sisk P."/>
            <person name="Stolte C."/>
            <person name="Sykes S."/>
            <person name="Thomson T."/>
            <person name="Walk T."/>
            <person name="White J."/>
            <person name="Yandava C."/>
            <person name="Izard J."/>
            <person name="Baranova O.V."/>
            <person name="Blanton J.M."/>
            <person name="Tanner A.C."/>
            <person name="Dewhirst F.E."/>
            <person name="Haas B."/>
            <person name="Nusbaum C."/>
            <person name="Birren B."/>
        </authorList>
    </citation>
    <scope>NUCLEOTIDE SEQUENCE [LARGE SCALE GENOMIC DNA]</scope>
    <source>
        <strain evidence="2">1-1 BBBD Race 1</strain>
    </source>
</reference>
<organism evidence="2">
    <name type="scientific">Puccinia triticina (isolate 1-1 / race 1 (BBBD))</name>
    <name type="common">Brown leaf rust fungus</name>
    <dbReference type="NCBI Taxonomy" id="630390"/>
    <lineage>
        <taxon>Eukaryota</taxon>
        <taxon>Fungi</taxon>
        <taxon>Dikarya</taxon>
        <taxon>Basidiomycota</taxon>
        <taxon>Pucciniomycotina</taxon>
        <taxon>Pucciniomycetes</taxon>
        <taxon>Pucciniales</taxon>
        <taxon>Pucciniaceae</taxon>
        <taxon>Puccinia</taxon>
    </lineage>
</organism>
<dbReference type="STRING" id="630390.A0A180GTN2"/>
<evidence type="ECO:0000313" key="2">
    <source>
        <dbReference type="EMBL" id="OAV95884.1"/>
    </source>
</evidence>
<dbReference type="OrthoDB" id="2246127at2759"/>
<accession>A0A180GTN2</accession>
<evidence type="ECO:0000313" key="4">
    <source>
        <dbReference type="Proteomes" id="UP000005240"/>
    </source>
</evidence>
<dbReference type="VEuPathDB" id="FungiDB:PTTG_26547"/>
<dbReference type="EnsemblFungi" id="PTTG_26547-t43_1">
    <property type="protein sequence ID" value="PTTG_26547-t43_1-p1"/>
    <property type="gene ID" value="PTTG_26547"/>
</dbReference>
<evidence type="ECO:0000313" key="3">
    <source>
        <dbReference type="EnsemblFungi" id="PTTG_26547-t43_1-p1"/>
    </source>
</evidence>
<gene>
    <name evidence="2" type="ORF">PTTG_26547</name>
</gene>